<name>A0A1Y5RY28_9RHOB</name>
<reference evidence="2 3" key="1">
    <citation type="submission" date="2017-03" db="EMBL/GenBank/DDBJ databases">
        <authorList>
            <person name="Afonso C.L."/>
            <person name="Miller P.J."/>
            <person name="Scott M.A."/>
            <person name="Spackman E."/>
            <person name="Goraichik I."/>
            <person name="Dimitrov K.M."/>
            <person name="Suarez D.L."/>
            <person name="Swayne D.E."/>
        </authorList>
    </citation>
    <scope>NUCLEOTIDE SEQUENCE [LARGE SCALE GENOMIC DNA]</scope>
    <source>
        <strain evidence="2 3">CECT 7639</strain>
    </source>
</reference>
<keyword evidence="1" id="KW-0732">Signal</keyword>
<organism evidence="2 3">
    <name type="scientific">Falsiruegeria litorea R37</name>
    <dbReference type="NCBI Taxonomy" id="1200284"/>
    <lineage>
        <taxon>Bacteria</taxon>
        <taxon>Pseudomonadati</taxon>
        <taxon>Pseudomonadota</taxon>
        <taxon>Alphaproteobacteria</taxon>
        <taxon>Rhodobacterales</taxon>
        <taxon>Roseobacteraceae</taxon>
        <taxon>Falsiruegeria</taxon>
    </lineage>
</organism>
<dbReference type="AlphaFoldDB" id="A0A1Y5RY28"/>
<evidence type="ECO:0000313" key="2">
    <source>
        <dbReference type="EMBL" id="SLN27043.1"/>
    </source>
</evidence>
<evidence type="ECO:0000313" key="3">
    <source>
        <dbReference type="Proteomes" id="UP000193077"/>
    </source>
</evidence>
<feature type="signal peptide" evidence="1">
    <location>
        <begin position="1"/>
        <end position="21"/>
    </location>
</feature>
<evidence type="ECO:0000256" key="1">
    <source>
        <dbReference type="SAM" id="SignalP"/>
    </source>
</evidence>
<proteinExistence type="predicted"/>
<evidence type="ECO:0008006" key="4">
    <source>
        <dbReference type="Google" id="ProtNLM"/>
    </source>
</evidence>
<dbReference type="OrthoDB" id="7702485at2"/>
<accession>A0A1Y5RY28</accession>
<protein>
    <recommendedName>
        <fullName evidence="4">HEAT repeat domain-containing protein</fullName>
    </recommendedName>
</protein>
<sequence>MFRRSVSLAAVSALFASQAWACAFHGYNPQITFVERLLGSEHIVLARPSEARPFRYSDIEVLEGTADYVDIPHLVDSIARRRLAANPDDHILFARDGAYGPWQRIAYVNPAMQDVLDVVMAELPEWEMGADEERFAYFASLLNHPDKEVHALALRELDLADYSILRQLVLDVDPQRLISRLGLQSETDLRPIRVLLLGLSGARIDQAFFENGVAKSSDYSGGMLGALAMAMVEHGGSEAALRLVNDHLLGRDLSQDSREQLVEVLAIHGTVGDEKMRETVQAALGQALRQDPGLVAMAARQLGARWDWSQSELVSELMRSGKIKSPLDMLVATQYVALAQESADLVQN</sequence>
<feature type="chain" id="PRO_5012260868" description="HEAT repeat domain-containing protein" evidence="1">
    <location>
        <begin position="22"/>
        <end position="348"/>
    </location>
</feature>
<dbReference type="RefSeq" id="WP_085794658.1">
    <property type="nucleotide sequence ID" value="NZ_FWFO01000001.1"/>
</dbReference>
<dbReference type="EMBL" id="FWFO01000001">
    <property type="protein sequence ID" value="SLN27043.1"/>
    <property type="molecule type" value="Genomic_DNA"/>
</dbReference>
<gene>
    <name evidence="2" type="ORF">TRL7639_00998</name>
</gene>
<dbReference type="Proteomes" id="UP000193077">
    <property type="component" value="Unassembled WGS sequence"/>
</dbReference>
<keyword evidence="3" id="KW-1185">Reference proteome</keyword>